<dbReference type="AlphaFoldDB" id="A0A164Q1V9"/>
<organism evidence="1 2">
    <name type="scientific">Daphnia magna</name>
    <dbReference type="NCBI Taxonomy" id="35525"/>
    <lineage>
        <taxon>Eukaryota</taxon>
        <taxon>Metazoa</taxon>
        <taxon>Ecdysozoa</taxon>
        <taxon>Arthropoda</taxon>
        <taxon>Crustacea</taxon>
        <taxon>Branchiopoda</taxon>
        <taxon>Diplostraca</taxon>
        <taxon>Cladocera</taxon>
        <taxon>Anomopoda</taxon>
        <taxon>Daphniidae</taxon>
        <taxon>Daphnia</taxon>
    </lineage>
</organism>
<dbReference type="Proteomes" id="UP000076858">
    <property type="component" value="Unassembled WGS sequence"/>
</dbReference>
<sequence>MGKREDTGAYSARLVIAATHSSVPERLGKTLLRGKDVFSRCRIRYRTVLYSSIDWVEAVDDSRSCYKEHVTYSAALTGRIVVVDEDISSTSPDQVSIKYPPPPSFLY</sequence>
<reference evidence="1 2" key="1">
    <citation type="submission" date="2016-03" db="EMBL/GenBank/DDBJ databases">
        <title>EvidentialGene: Evidence-directed Construction of Genes on Genomes.</title>
        <authorList>
            <person name="Gilbert D.G."/>
            <person name="Choi J.-H."/>
            <person name="Mockaitis K."/>
            <person name="Colbourne J."/>
            <person name="Pfrender M."/>
        </authorList>
    </citation>
    <scope>NUCLEOTIDE SEQUENCE [LARGE SCALE GENOMIC DNA]</scope>
    <source>
        <strain evidence="1 2">Xinb3</strain>
        <tissue evidence="1">Complete organism</tissue>
    </source>
</reference>
<evidence type="ECO:0000313" key="1">
    <source>
        <dbReference type="EMBL" id="KZS07355.1"/>
    </source>
</evidence>
<name>A0A164Q1V9_9CRUS</name>
<gene>
    <name evidence="1" type="ORF">APZ42_028907</name>
</gene>
<accession>A0A164Q1V9</accession>
<comment type="caution">
    <text evidence="1">The sequence shown here is derived from an EMBL/GenBank/DDBJ whole genome shotgun (WGS) entry which is preliminary data.</text>
</comment>
<evidence type="ECO:0000313" key="2">
    <source>
        <dbReference type="Proteomes" id="UP000076858"/>
    </source>
</evidence>
<proteinExistence type="predicted"/>
<keyword evidence="2" id="KW-1185">Reference proteome</keyword>
<protein>
    <submittedName>
        <fullName evidence="1">Uncharacterized protein</fullName>
    </submittedName>
</protein>
<dbReference type="EMBL" id="LRGB01002485">
    <property type="protein sequence ID" value="KZS07355.1"/>
    <property type="molecule type" value="Genomic_DNA"/>
</dbReference>